<dbReference type="SUPFAM" id="SSF46785">
    <property type="entry name" value="Winged helix' DNA-binding domain"/>
    <property type="match status" value="1"/>
</dbReference>
<dbReference type="OrthoDB" id="9794015at2"/>
<keyword evidence="8" id="KW-1185">Reference proteome</keyword>
<dbReference type="Gene3D" id="3.40.640.10">
    <property type="entry name" value="Type I PLP-dependent aspartate aminotransferase-like (Major domain)"/>
    <property type="match status" value="1"/>
</dbReference>
<dbReference type="RefSeq" id="WP_097011855.1">
    <property type="nucleotide sequence ID" value="NZ_LT907975.1"/>
</dbReference>
<evidence type="ECO:0000256" key="5">
    <source>
        <dbReference type="ARBA" id="ARBA00023163"/>
    </source>
</evidence>
<dbReference type="GO" id="GO:0030170">
    <property type="term" value="F:pyridoxal phosphate binding"/>
    <property type="evidence" value="ECO:0007669"/>
    <property type="project" value="InterPro"/>
</dbReference>
<evidence type="ECO:0000256" key="3">
    <source>
        <dbReference type="ARBA" id="ARBA00023015"/>
    </source>
</evidence>
<keyword evidence="3" id="KW-0805">Transcription regulation</keyword>
<dbReference type="PANTHER" id="PTHR46577">
    <property type="entry name" value="HTH-TYPE TRANSCRIPTIONAL REGULATORY PROTEIN GABR"/>
    <property type="match status" value="1"/>
</dbReference>
<dbReference type="InterPro" id="IPR036388">
    <property type="entry name" value="WH-like_DNA-bd_sf"/>
</dbReference>
<dbReference type="GO" id="GO:0003700">
    <property type="term" value="F:DNA-binding transcription factor activity"/>
    <property type="evidence" value="ECO:0007669"/>
    <property type="project" value="InterPro"/>
</dbReference>
<keyword evidence="7" id="KW-0032">Aminotransferase</keyword>
<keyword evidence="4" id="KW-0238">DNA-binding</keyword>
<proteinExistence type="inferred from homology"/>
<sequence>MTIYAPNMAKDGKALYKALADAIERDISDGKLVPGERLPTHRDMAEMIGINVSTVTKGYQEAERRGLLSGTVGRGTFVASDALTATAMVAFEPAAPGSLEMGLISPFYHLDPDLTDGFRKIARRKDPSVFMRYTDPRGLPEHREAGAKWASRYGMPAEAEDIIVCAGSQNALTCTLSGLFTPGDRIATDALTYPGLKTLAAMLGIRLVPIAMDEQGMVPEALETACRRNDIRGVYLMPSVHNPTTATMSSPRRDSIARVAQSHDLIVIEDDAYALTDPTLLPPVASRIPHRSVYIAGVSKNMAAGLRIAFLVTPKPYRQPLAQAMLNTIWMAPPLNAELTAMWINDGTADAVVEAKRQATAKRYMLACDVLEDFRFRGKPTGFFIWLELPEPWTGTMLEKAASKENVNVFGAEKFTVGDSPAPAAARISLTGAETMEEFCRGLWIIRNILTNE</sequence>
<keyword evidence="7" id="KW-0808">Transferase</keyword>
<name>A0A2C8F8W7_9BACT</name>
<dbReference type="GO" id="GO:0008483">
    <property type="term" value="F:transaminase activity"/>
    <property type="evidence" value="ECO:0007669"/>
    <property type="project" value="UniProtKB-KW"/>
</dbReference>
<evidence type="ECO:0000313" key="7">
    <source>
        <dbReference type="EMBL" id="SOB58882.1"/>
    </source>
</evidence>
<keyword evidence="2" id="KW-0663">Pyridoxal phosphate</keyword>
<dbReference type="InterPro" id="IPR036390">
    <property type="entry name" value="WH_DNA-bd_sf"/>
</dbReference>
<dbReference type="KEGG" id="pprf:DPRO_1979"/>
<keyword evidence="5" id="KW-0804">Transcription</keyword>
<dbReference type="InterPro" id="IPR000524">
    <property type="entry name" value="Tscrpt_reg_HTH_GntR"/>
</dbReference>
<dbReference type="InterPro" id="IPR015421">
    <property type="entry name" value="PyrdxlP-dep_Trfase_major"/>
</dbReference>
<dbReference type="PANTHER" id="PTHR46577:SF1">
    <property type="entry name" value="HTH-TYPE TRANSCRIPTIONAL REGULATORY PROTEIN GABR"/>
    <property type="match status" value="1"/>
</dbReference>
<feature type="domain" description="HTH gntR-type" evidence="6">
    <location>
        <begin position="13"/>
        <end position="81"/>
    </location>
</feature>
<dbReference type="InterPro" id="IPR051446">
    <property type="entry name" value="HTH_trans_reg/aminotransferase"/>
</dbReference>
<gene>
    <name evidence="7" type="ORF">DPRO_1979</name>
</gene>
<accession>A0A2C8F8W7</accession>
<evidence type="ECO:0000313" key="8">
    <source>
        <dbReference type="Proteomes" id="UP000219215"/>
    </source>
</evidence>
<dbReference type="GO" id="GO:0003677">
    <property type="term" value="F:DNA binding"/>
    <property type="evidence" value="ECO:0007669"/>
    <property type="project" value="UniProtKB-KW"/>
</dbReference>
<dbReference type="EMBL" id="LT907975">
    <property type="protein sequence ID" value="SOB58882.1"/>
    <property type="molecule type" value="Genomic_DNA"/>
</dbReference>
<evidence type="ECO:0000256" key="4">
    <source>
        <dbReference type="ARBA" id="ARBA00023125"/>
    </source>
</evidence>
<protein>
    <submittedName>
        <fullName evidence="7">Transcriptional regulator, GntR family with aminotransferase domain</fullName>
    </submittedName>
</protein>
<dbReference type="CDD" id="cd00609">
    <property type="entry name" value="AAT_like"/>
    <property type="match status" value="1"/>
</dbReference>
<dbReference type="Pfam" id="PF00392">
    <property type="entry name" value="GntR"/>
    <property type="match status" value="1"/>
</dbReference>
<evidence type="ECO:0000256" key="2">
    <source>
        <dbReference type="ARBA" id="ARBA00022898"/>
    </source>
</evidence>
<comment type="similarity">
    <text evidence="1">In the C-terminal section; belongs to the class-I pyridoxal-phosphate-dependent aminotransferase family.</text>
</comment>
<dbReference type="Proteomes" id="UP000219215">
    <property type="component" value="Chromosome DPRO"/>
</dbReference>
<dbReference type="PROSITE" id="PS50949">
    <property type="entry name" value="HTH_GNTR"/>
    <property type="match status" value="1"/>
</dbReference>
<organism evidence="7 8">
    <name type="scientific">Pseudodesulfovibrio profundus</name>
    <dbReference type="NCBI Taxonomy" id="57320"/>
    <lineage>
        <taxon>Bacteria</taxon>
        <taxon>Pseudomonadati</taxon>
        <taxon>Thermodesulfobacteriota</taxon>
        <taxon>Desulfovibrionia</taxon>
        <taxon>Desulfovibrionales</taxon>
        <taxon>Desulfovibrionaceae</taxon>
    </lineage>
</organism>
<dbReference type="SUPFAM" id="SSF53383">
    <property type="entry name" value="PLP-dependent transferases"/>
    <property type="match status" value="1"/>
</dbReference>
<evidence type="ECO:0000256" key="1">
    <source>
        <dbReference type="ARBA" id="ARBA00005384"/>
    </source>
</evidence>
<dbReference type="Pfam" id="PF00155">
    <property type="entry name" value="Aminotran_1_2"/>
    <property type="match status" value="1"/>
</dbReference>
<evidence type="ECO:0000259" key="6">
    <source>
        <dbReference type="PROSITE" id="PS50949"/>
    </source>
</evidence>
<dbReference type="CDD" id="cd07377">
    <property type="entry name" value="WHTH_GntR"/>
    <property type="match status" value="1"/>
</dbReference>
<dbReference type="SMART" id="SM00345">
    <property type="entry name" value="HTH_GNTR"/>
    <property type="match status" value="1"/>
</dbReference>
<dbReference type="Gene3D" id="1.10.10.10">
    <property type="entry name" value="Winged helix-like DNA-binding domain superfamily/Winged helix DNA-binding domain"/>
    <property type="match status" value="1"/>
</dbReference>
<dbReference type="AlphaFoldDB" id="A0A2C8F8W7"/>
<dbReference type="InterPro" id="IPR004839">
    <property type="entry name" value="Aminotransferase_I/II_large"/>
</dbReference>
<reference evidence="8" key="1">
    <citation type="submission" date="2017-09" db="EMBL/GenBank/DDBJ databases">
        <authorList>
            <person name="Regsiter A."/>
            <person name="William W."/>
        </authorList>
    </citation>
    <scope>NUCLEOTIDE SEQUENCE [LARGE SCALE GENOMIC DNA]</scope>
    <source>
        <strain evidence="8">500-1</strain>
    </source>
</reference>
<dbReference type="InterPro" id="IPR015424">
    <property type="entry name" value="PyrdxlP-dep_Trfase"/>
</dbReference>